<dbReference type="SUPFAM" id="SSF103473">
    <property type="entry name" value="MFS general substrate transporter"/>
    <property type="match status" value="1"/>
</dbReference>
<feature type="region of interest" description="Disordered" evidence="7">
    <location>
        <begin position="1"/>
        <end position="23"/>
    </location>
</feature>
<evidence type="ECO:0000256" key="4">
    <source>
        <dbReference type="ARBA" id="ARBA00022989"/>
    </source>
</evidence>
<evidence type="ECO:0000256" key="1">
    <source>
        <dbReference type="ARBA" id="ARBA00004127"/>
    </source>
</evidence>
<dbReference type="Pfam" id="PF02487">
    <property type="entry name" value="CLN3"/>
    <property type="match status" value="1"/>
</dbReference>
<reference evidence="8" key="1">
    <citation type="submission" date="2016-10" db="EMBL/GenBank/DDBJ databases">
        <authorList>
            <person name="Benchimol M."/>
            <person name="Almeida L.G."/>
            <person name="Vasconcelos A.T."/>
            <person name="Perreira-Neves A."/>
            <person name="Rosa I.A."/>
            <person name="Tasca T."/>
            <person name="Bogo M.R."/>
            <person name="de Souza W."/>
        </authorList>
    </citation>
    <scope>NUCLEOTIDE SEQUENCE [LARGE SCALE GENOMIC DNA]</scope>
    <source>
        <strain evidence="8">K</strain>
    </source>
</reference>
<dbReference type="Proteomes" id="UP000179807">
    <property type="component" value="Unassembled WGS sequence"/>
</dbReference>
<keyword evidence="5 6" id="KW-0472">Membrane</keyword>
<proteinExistence type="inferred from homology"/>
<evidence type="ECO:0000313" key="8">
    <source>
        <dbReference type="EMBL" id="OHT16853.1"/>
    </source>
</evidence>
<feature type="transmembrane region" description="Helical" evidence="6">
    <location>
        <begin position="151"/>
        <end position="172"/>
    </location>
</feature>
<feature type="transmembrane region" description="Helical" evidence="6">
    <location>
        <begin position="99"/>
        <end position="130"/>
    </location>
</feature>
<dbReference type="OrthoDB" id="5965864at2759"/>
<evidence type="ECO:0000256" key="5">
    <source>
        <dbReference type="ARBA" id="ARBA00023136"/>
    </source>
</evidence>
<evidence type="ECO:0000256" key="6">
    <source>
        <dbReference type="RuleBase" id="RU361113"/>
    </source>
</evidence>
<dbReference type="GO" id="GO:0012505">
    <property type="term" value="C:endomembrane system"/>
    <property type="evidence" value="ECO:0007669"/>
    <property type="project" value="UniProtKB-SubCell"/>
</dbReference>
<dbReference type="VEuPathDB" id="TrichDB:TRFO_41530"/>
<keyword evidence="3 6" id="KW-0812">Transmembrane</keyword>
<organism evidence="8 9">
    <name type="scientific">Tritrichomonas foetus</name>
    <dbReference type="NCBI Taxonomy" id="1144522"/>
    <lineage>
        <taxon>Eukaryota</taxon>
        <taxon>Metamonada</taxon>
        <taxon>Parabasalia</taxon>
        <taxon>Tritrichomonadida</taxon>
        <taxon>Tritrichomonadidae</taxon>
        <taxon>Tritrichomonas</taxon>
    </lineage>
</organism>
<accession>A0A1J4L4J2</accession>
<dbReference type="PRINTS" id="PR01315">
    <property type="entry name" value="BATTENIN"/>
</dbReference>
<feature type="transmembrane region" description="Helical" evidence="6">
    <location>
        <begin position="388"/>
        <end position="407"/>
    </location>
</feature>
<feature type="transmembrane region" description="Helical" evidence="6">
    <location>
        <begin position="32"/>
        <end position="53"/>
    </location>
</feature>
<feature type="transmembrane region" description="Helical" evidence="6">
    <location>
        <begin position="320"/>
        <end position="339"/>
    </location>
</feature>
<dbReference type="AlphaFoldDB" id="A0A1J4L4J2"/>
<dbReference type="InterPro" id="IPR003492">
    <property type="entry name" value="Battenin_disease_Cln3"/>
</dbReference>
<dbReference type="RefSeq" id="XP_068369989.1">
    <property type="nucleotide sequence ID" value="XM_068513829.1"/>
</dbReference>
<evidence type="ECO:0000256" key="2">
    <source>
        <dbReference type="ARBA" id="ARBA00007467"/>
    </source>
</evidence>
<name>A0A1J4L4J2_9EUKA</name>
<comment type="similarity">
    <text evidence="2 6">Belongs to the battenin family.</text>
</comment>
<evidence type="ECO:0000256" key="3">
    <source>
        <dbReference type="ARBA" id="ARBA00022692"/>
    </source>
</evidence>
<comment type="caution">
    <text evidence="8">The sequence shown here is derived from an EMBL/GenBank/DDBJ whole genome shotgun (WGS) entry which is preliminary data.</text>
</comment>
<feature type="transmembrane region" description="Helical" evidence="6">
    <location>
        <begin position="455"/>
        <end position="478"/>
    </location>
</feature>
<feature type="transmembrane region" description="Helical" evidence="6">
    <location>
        <begin position="65"/>
        <end position="87"/>
    </location>
</feature>
<evidence type="ECO:0000256" key="7">
    <source>
        <dbReference type="SAM" id="MobiDB-lite"/>
    </source>
</evidence>
<feature type="compositionally biased region" description="Acidic residues" evidence="7">
    <location>
        <begin position="294"/>
        <end position="305"/>
    </location>
</feature>
<feature type="transmembrane region" description="Helical" evidence="6">
    <location>
        <begin position="178"/>
        <end position="203"/>
    </location>
</feature>
<evidence type="ECO:0008006" key="10">
    <source>
        <dbReference type="Google" id="ProtNLM"/>
    </source>
</evidence>
<evidence type="ECO:0000313" key="9">
    <source>
        <dbReference type="Proteomes" id="UP000179807"/>
    </source>
</evidence>
<dbReference type="PANTHER" id="PTHR10981:SF7">
    <property type="entry name" value="BATTENIN"/>
    <property type="match status" value="1"/>
</dbReference>
<dbReference type="EMBL" id="MLAK01000066">
    <property type="protein sequence ID" value="OHT16853.1"/>
    <property type="molecule type" value="Genomic_DNA"/>
</dbReference>
<sequence>MEIPLNDNQIFSSSQDSENKTNEQISGSKKSYFGIILIGILNNFPFWVAISSAQNIVTHFSSNGMLGAITWASVLLGMLATSANTYLSSRNVSYKFRAIVNGCFMCVGLVGTAMAPNIYIAIICIIFVGLSSDFGESVMLRYFASCTDNTLLGAWGIGTGISGLLGSTYSFLGLLFKVPYLMSFLALSPAGIAYPIAFSCLLVQKNQENSENSHGNQNPLPLKEIKTQNEKIQNFPENESFNENENMNDNLKINGRESIDNEKDELVIHPHTDLNITNAINEEQFKKSNSENNLESEDKSEDESDLDFQNENIGCCSLKIWGKAIYFFLINGITFFSQYSTISGLSDCSMTKSEKESQPYIYALSSLLYQCGNLIGRSSLKFFKVKSIWMLAIIQVSLFTLWLLNVIFKFMPIWGRLASLVILGINGGLSYVNLFEQVTNYKNAKRKEREILTNITSISIPCFIVLASIFTLVCQNIILKEQCTE</sequence>
<gene>
    <name evidence="8" type="ORF">TRFO_41530</name>
</gene>
<dbReference type="InterPro" id="IPR036259">
    <property type="entry name" value="MFS_trans_sf"/>
</dbReference>
<comment type="subcellular location">
    <subcellularLocation>
        <location evidence="1">Endomembrane system</location>
        <topology evidence="1">Multi-pass membrane protein</topology>
    </subcellularLocation>
</comment>
<protein>
    <recommendedName>
        <fullName evidence="10">CLN3 protein</fullName>
    </recommendedName>
</protein>
<feature type="region of interest" description="Disordered" evidence="7">
    <location>
        <begin position="285"/>
        <end position="305"/>
    </location>
</feature>
<feature type="transmembrane region" description="Helical" evidence="6">
    <location>
        <begin position="413"/>
        <end position="434"/>
    </location>
</feature>
<dbReference type="GeneID" id="94848533"/>
<dbReference type="GO" id="GO:0005773">
    <property type="term" value="C:vacuole"/>
    <property type="evidence" value="ECO:0007669"/>
    <property type="project" value="UniProtKB-ARBA"/>
</dbReference>
<dbReference type="GO" id="GO:0016020">
    <property type="term" value="C:membrane"/>
    <property type="evidence" value="ECO:0007669"/>
    <property type="project" value="UniProtKB-UniRule"/>
</dbReference>
<keyword evidence="4 6" id="KW-1133">Transmembrane helix</keyword>
<dbReference type="PANTHER" id="PTHR10981">
    <property type="entry name" value="BATTENIN"/>
    <property type="match status" value="1"/>
</dbReference>
<keyword evidence="9" id="KW-1185">Reference proteome</keyword>